<sequence>MILGRARLPLLVAVAKVPATMQFGGSGDVMFNEKMSRQADAADASIMRRRLTVECFYSLRAAYASEDGREFRNWFRQVIRRSSAGPFDRSQKYDHLNLRRRQEKTCVVLRQKRVPFKGETQVNASPEWENDVSFERRRSDRAALGERGRPLTGDDGRYSDALCRAARAAAPAPAAHGASLSSSTLVGHFADIPPGFVSIHHEET</sequence>
<protein>
    <submittedName>
        <fullName evidence="1">Uncharacterized protein</fullName>
    </submittedName>
</protein>
<dbReference type="Proteomes" id="UP000299102">
    <property type="component" value="Unassembled WGS sequence"/>
</dbReference>
<gene>
    <name evidence="1" type="ORF">EVAR_68922_1</name>
</gene>
<evidence type="ECO:0000313" key="1">
    <source>
        <dbReference type="EMBL" id="GBP97186.1"/>
    </source>
</evidence>
<proteinExistence type="predicted"/>
<comment type="caution">
    <text evidence="1">The sequence shown here is derived from an EMBL/GenBank/DDBJ whole genome shotgun (WGS) entry which is preliminary data.</text>
</comment>
<organism evidence="1 2">
    <name type="scientific">Eumeta variegata</name>
    <name type="common">Bagworm moth</name>
    <name type="synonym">Eumeta japonica</name>
    <dbReference type="NCBI Taxonomy" id="151549"/>
    <lineage>
        <taxon>Eukaryota</taxon>
        <taxon>Metazoa</taxon>
        <taxon>Ecdysozoa</taxon>
        <taxon>Arthropoda</taxon>
        <taxon>Hexapoda</taxon>
        <taxon>Insecta</taxon>
        <taxon>Pterygota</taxon>
        <taxon>Neoptera</taxon>
        <taxon>Endopterygota</taxon>
        <taxon>Lepidoptera</taxon>
        <taxon>Glossata</taxon>
        <taxon>Ditrysia</taxon>
        <taxon>Tineoidea</taxon>
        <taxon>Psychidae</taxon>
        <taxon>Oiketicinae</taxon>
        <taxon>Eumeta</taxon>
    </lineage>
</organism>
<dbReference type="AlphaFoldDB" id="A0A4C2A912"/>
<evidence type="ECO:0000313" key="2">
    <source>
        <dbReference type="Proteomes" id="UP000299102"/>
    </source>
</evidence>
<name>A0A4C2A912_EUMVA</name>
<reference evidence="1 2" key="1">
    <citation type="journal article" date="2019" name="Commun. Biol.">
        <title>The bagworm genome reveals a unique fibroin gene that provides high tensile strength.</title>
        <authorList>
            <person name="Kono N."/>
            <person name="Nakamura H."/>
            <person name="Ohtoshi R."/>
            <person name="Tomita M."/>
            <person name="Numata K."/>
            <person name="Arakawa K."/>
        </authorList>
    </citation>
    <scope>NUCLEOTIDE SEQUENCE [LARGE SCALE GENOMIC DNA]</scope>
</reference>
<keyword evidence="2" id="KW-1185">Reference proteome</keyword>
<dbReference type="EMBL" id="BGZK01002890">
    <property type="protein sequence ID" value="GBP97186.1"/>
    <property type="molecule type" value="Genomic_DNA"/>
</dbReference>
<accession>A0A4C2A912</accession>